<dbReference type="EMBL" id="JBBXJM010000005">
    <property type="protein sequence ID" value="KAL1407012.1"/>
    <property type="molecule type" value="Genomic_DNA"/>
</dbReference>
<evidence type="ECO:0000313" key="1">
    <source>
        <dbReference type="EMBL" id="KAL1407012.1"/>
    </source>
</evidence>
<accession>A0ABR3PXC1</accession>
<dbReference type="GeneID" id="95987468"/>
<comment type="caution">
    <text evidence="1">The sequence shown here is derived from an EMBL/GenBank/DDBJ whole genome shotgun (WGS) entry which is preliminary data.</text>
</comment>
<gene>
    <name evidence="1" type="ORF">Q8F55_006425</name>
</gene>
<dbReference type="RefSeq" id="XP_069206956.1">
    <property type="nucleotide sequence ID" value="XM_069354885.1"/>
</dbReference>
<protein>
    <submittedName>
        <fullName evidence="1">Uncharacterized protein</fullName>
    </submittedName>
</protein>
<sequence length="360" mass="38865">MATFLLSLYDAPDPSPAPLHCPFTAGGEAVPIARVAPLGAAHYEQRDASLNGAVWALFPVDSGVDELRELRERAEAECARRWIPGGERYSRTSLILAAPHHERGRIAANLGTLRHAYASLIAGGHYVPETLHDLKTAGMGLLAERKARGAAEPLSALVTRLTRDMDEATNKHYAVGNWARALLAYCRTMYDLYPWANTPLLFGAVDAFELGVAQLEGELWTNMAQTALQLAQVTRAARWYGIARDCAAAVLQSRFTSAQLLSTAYLSEVEGEPGAEHVAMAHAHAAAQLIINGGGDTWAHSACLAGHEACGRRWDGARAPPRNARPEPQAVEYWWPQEGYAWGGGWGGRVSGDRGLPQAS</sequence>
<name>A0ABR3PXC1_9TREE</name>
<keyword evidence="2" id="KW-1185">Reference proteome</keyword>
<evidence type="ECO:0000313" key="2">
    <source>
        <dbReference type="Proteomes" id="UP001565368"/>
    </source>
</evidence>
<proteinExistence type="predicted"/>
<organism evidence="1 2">
    <name type="scientific">Vanrija albida</name>
    <dbReference type="NCBI Taxonomy" id="181172"/>
    <lineage>
        <taxon>Eukaryota</taxon>
        <taxon>Fungi</taxon>
        <taxon>Dikarya</taxon>
        <taxon>Basidiomycota</taxon>
        <taxon>Agaricomycotina</taxon>
        <taxon>Tremellomycetes</taxon>
        <taxon>Trichosporonales</taxon>
        <taxon>Trichosporonaceae</taxon>
        <taxon>Vanrija</taxon>
    </lineage>
</organism>
<reference evidence="1 2" key="1">
    <citation type="submission" date="2023-08" db="EMBL/GenBank/DDBJ databases">
        <title>Annotated Genome Sequence of Vanrija albida AlHP1.</title>
        <authorList>
            <person name="Herzog R."/>
        </authorList>
    </citation>
    <scope>NUCLEOTIDE SEQUENCE [LARGE SCALE GENOMIC DNA]</scope>
    <source>
        <strain evidence="1 2">AlHP1</strain>
    </source>
</reference>
<dbReference type="Proteomes" id="UP001565368">
    <property type="component" value="Unassembled WGS sequence"/>
</dbReference>